<feature type="region of interest" description="Disordered" evidence="1">
    <location>
        <begin position="234"/>
        <end position="269"/>
    </location>
</feature>
<name>A0AAV7GW89_DENCH</name>
<organism evidence="2 3">
    <name type="scientific">Dendrobium chrysotoxum</name>
    <name type="common">Orchid</name>
    <dbReference type="NCBI Taxonomy" id="161865"/>
    <lineage>
        <taxon>Eukaryota</taxon>
        <taxon>Viridiplantae</taxon>
        <taxon>Streptophyta</taxon>
        <taxon>Embryophyta</taxon>
        <taxon>Tracheophyta</taxon>
        <taxon>Spermatophyta</taxon>
        <taxon>Magnoliopsida</taxon>
        <taxon>Liliopsida</taxon>
        <taxon>Asparagales</taxon>
        <taxon>Orchidaceae</taxon>
        <taxon>Epidendroideae</taxon>
        <taxon>Malaxideae</taxon>
        <taxon>Dendrobiinae</taxon>
        <taxon>Dendrobium</taxon>
    </lineage>
</organism>
<dbReference type="EMBL" id="JAGFBR010000010">
    <property type="protein sequence ID" value="KAH0460252.1"/>
    <property type="molecule type" value="Genomic_DNA"/>
</dbReference>
<keyword evidence="3" id="KW-1185">Reference proteome</keyword>
<dbReference type="AlphaFoldDB" id="A0AAV7GW89"/>
<dbReference type="PANTHER" id="PTHR36772">
    <property type="entry name" value="SERINE/THREONINE-KINASE"/>
    <property type="match status" value="1"/>
</dbReference>
<feature type="compositionally biased region" description="Low complexity" evidence="1">
    <location>
        <begin position="245"/>
        <end position="255"/>
    </location>
</feature>
<dbReference type="PANTHER" id="PTHR36772:SF1">
    <property type="entry name" value="SERINE_THREONINE-KINASE"/>
    <property type="match status" value="1"/>
</dbReference>
<dbReference type="Proteomes" id="UP000775213">
    <property type="component" value="Unassembled WGS sequence"/>
</dbReference>
<protein>
    <submittedName>
        <fullName evidence="2">Uncharacterized protein</fullName>
    </submittedName>
</protein>
<comment type="caution">
    <text evidence="2">The sequence shown here is derived from an EMBL/GenBank/DDBJ whole genome shotgun (WGS) entry which is preliminary data.</text>
</comment>
<evidence type="ECO:0000256" key="1">
    <source>
        <dbReference type="SAM" id="MobiDB-lite"/>
    </source>
</evidence>
<gene>
    <name evidence="2" type="ORF">IEQ34_010915</name>
</gene>
<reference evidence="2 3" key="1">
    <citation type="journal article" date="2021" name="Hortic Res">
        <title>Chromosome-scale assembly of the Dendrobium chrysotoxum genome enhances the understanding of orchid evolution.</title>
        <authorList>
            <person name="Zhang Y."/>
            <person name="Zhang G.Q."/>
            <person name="Zhang D."/>
            <person name="Liu X.D."/>
            <person name="Xu X.Y."/>
            <person name="Sun W.H."/>
            <person name="Yu X."/>
            <person name="Zhu X."/>
            <person name="Wang Z.W."/>
            <person name="Zhao X."/>
            <person name="Zhong W.Y."/>
            <person name="Chen H."/>
            <person name="Yin W.L."/>
            <person name="Huang T."/>
            <person name="Niu S.C."/>
            <person name="Liu Z.J."/>
        </authorList>
    </citation>
    <scope>NUCLEOTIDE SEQUENCE [LARGE SCALE GENOMIC DNA]</scope>
    <source>
        <strain evidence="2">Lindl</strain>
    </source>
</reference>
<accession>A0AAV7GW89</accession>
<proteinExistence type="predicted"/>
<evidence type="ECO:0000313" key="2">
    <source>
        <dbReference type="EMBL" id="KAH0460252.1"/>
    </source>
</evidence>
<sequence length="269" mass="31007">MQDTKNGQTRQVLYLQASNVFNIYLIVSHHRKPWYQRAVEAINIWKPATKSTEGMDNSYKRKLRKCTSLKWAFSFTRVCLCSPISTHNEVFWASVPPRRSTSNLARSRSFDEQIYRIQSSRTSVEGRRVFRGKSLTEDVLMRRFVVEEATMQIRRRNQMEFVRRKNSLRRKKIGPSPLSRMENFHQNGVIRGQNSLRFCLSPGCVFRLLHLIGTIDCVNGSDLSVPQIRSHCDRSHSTQFGPLNQTTADQTAQRAADSDKSTTAPSVNH</sequence>
<evidence type="ECO:0000313" key="3">
    <source>
        <dbReference type="Proteomes" id="UP000775213"/>
    </source>
</evidence>